<evidence type="ECO:0000313" key="1">
    <source>
        <dbReference type="EMBL" id="GAI94279.1"/>
    </source>
</evidence>
<organism evidence="1">
    <name type="scientific">marine sediment metagenome</name>
    <dbReference type="NCBI Taxonomy" id="412755"/>
    <lineage>
        <taxon>unclassified sequences</taxon>
        <taxon>metagenomes</taxon>
        <taxon>ecological metagenomes</taxon>
    </lineage>
</organism>
<dbReference type="PANTHER" id="PTHR42869:SF1">
    <property type="entry name" value="SLL0572 PROTEIN"/>
    <property type="match status" value="1"/>
</dbReference>
<sequence>MSSDRIKVLIMGAAGRDFHNFNTLYRDNPKYEIVAFTATQIPDIVDRKYPIELSGELYPNGIPIYDEADLCHLIKELNGDEV</sequence>
<protein>
    <recommendedName>
        <fullName evidence="2">GTPase</fullName>
    </recommendedName>
</protein>
<dbReference type="InterPro" id="IPR053199">
    <property type="entry name" value="cDPG_synthetase-like"/>
</dbReference>
<dbReference type="AlphaFoldDB" id="X1UPI7"/>
<dbReference type="PANTHER" id="PTHR42869">
    <property type="entry name" value="SLL0572 PROTEIN"/>
    <property type="match status" value="1"/>
</dbReference>
<comment type="caution">
    <text evidence="1">The sequence shown here is derived from an EMBL/GenBank/DDBJ whole genome shotgun (WGS) entry which is preliminary data.</text>
</comment>
<feature type="non-terminal residue" evidence="1">
    <location>
        <position position="82"/>
    </location>
</feature>
<accession>X1UPI7</accession>
<dbReference type="EMBL" id="BARW01015396">
    <property type="protein sequence ID" value="GAI94279.1"/>
    <property type="molecule type" value="Genomic_DNA"/>
</dbReference>
<evidence type="ECO:0008006" key="2">
    <source>
        <dbReference type="Google" id="ProtNLM"/>
    </source>
</evidence>
<proteinExistence type="predicted"/>
<gene>
    <name evidence="1" type="ORF">S12H4_27036</name>
</gene>
<reference evidence="1" key="1">
    <citation type="journal article" date="2014" name="Front. Microbiol.">
        <title>High frequency of phylogenetically diverse reductive dehalogenase-homologous genes in deep subseafloor sedimentary metagenomes.</title>
        <authorList>
            <person name="Kawai M."/>
            <person name="Futagami T."/>
            <person name="Toyoda A."/>
            <person name="Takaki Y."/>
            <person name="Nishi S."/>
            <person name="Hori S."/>
            <person name="Arai W."/>
            <person name="Tsubouchi T."/>
            <person name="Morono Y."/>
            <person name="Uchiyama I."/>
            <person name="Ito T."/>
            <person name="Fujiyama A."/>
            <person name="Inagaki F."/>
            <person name="Takami H."/>
        </authorList>
    </citation>
    <scope>NUCLEOTIDE SEQUENCE</scope>
    <source>
        <strain evidence="1">Expedition CK06-06</strain>
    </source>
</reference>
<name>X1UPI7_9ZZZZ</name>